<dbReference type="Proteomes" id="UP000663877">
    <property type="component" value="Unassembled WGS sequence"/>
</dbReference>
<dbReference type="InterPro" id="IPR008251">
    <property type="entry name" value="Chromo_shadow_dom"/>
</dbReference>
<feature type="compositionally biased region" description="Low complexity" evidence="3">
    <location>
        <begin position="245"/>
        <end position="265"/>
    </location>
</feature>
<dbReference type="InterPro" id="IPR023779">
    <property type="entry name" value="Chromodomain_CS"/>
</dbReference>
<evidence type="ECO:0000259" key="4">
    <source>
        <dbReference type="PROSITE" id="PS50013"/>
    </source>
</evidence>
<dbReference type="PANTHER" id="PTHR22812">
    <property type="entry name" value="CHROMOBOX PROTEIN"/>
    <property type="match status" value="1"/>
</dbReference>
<feature type="compositionally biased region" description="Acidic residues" evidence="3">
    <location>
        <begin position="17"/>
        <end position="26"/>
    </location>
</feature>
<dbReference type="SMART" id="SM00298">
    <property type="entry name" value="CHROMO"/>
    <property type="match status" value="1"/>
</dbReference>
<dbReference type="PRINTS" id="PR00504">
    <property type="entry name" value="CHROMODOMAIN"/>
</dbReference>
<gene>
    <name evidence="5" type="ORF">BJG266_LOCUS41209</name>
    <name evidence="6" type="ORF">QVE165_LOCUS58076</name>
</gene>
<accession>A0A815QN00</accession>
<evidence type="ECO:0000313" key="8">
    <source>
        <dbReference type="Proteomes" id="UP000663877"/>
    </source>
</evidence>
<name>A0A815QN00_9BILA</name>
<dbReference type="EMBL" id="CAJNOM010002556">
    <property type="protein sequence ID" value="CAF1634295.1"/>
    <property type="molecule type" value="Genomic_DNA"/>
</dbReference>
<feature type="compositionally biased region" description="Acidic residues" evidence="3">
    <location>
        <begin position="112"/>
        <end position="122"/>
    </location>
</feature>
<dbReference type="Pfam" id="PF00385">
    <property type="entry name" value="Chromo"/>
    <property type="match status" value="1"/>
</dbReference>
<feature type="compositionally biased region" description="Polar residues" evidence="3">
    <location>
        <begin position="123"/>
        <end position="148"/>
    </location>
</feature>
<evidence type="ECO:0000313" key="6">
    <source>
        <dbReference type="EMBL" id="CAF1634295.1"/>
    </source>
</evidence>
<dbReference type="AlphaFoldDB" id="A0A815QN00"/>
<evidence type="ECO:0000313" key="5">
    <source>
        <dbReference type="EMBL" id="CAF1465334.1"/>
    </source>
</evidence>
<dbReference type="CDD" id="cd00034">
    <property type="entry name" value="CSD"/>
    <property type="match status" value="1"/>
</dbReference>
<sequence length="338" mass="38032">MVNASSKKRSREHDSSSEESESENEYQVEAIVDKRTKGKKIQYLLKWKGYSDADNTWEDKNNLNCPELVKEFEDSYKKKPNERKSNGKTEAKSRKKTTTTTTKSKKAKIAESDEDNQSDEEPSINNDNGTEANTTTDNIDTIEQNNTHDNSKVSDVEPVAQSRLRSTSKTESINGEVTKENEKDSDAQQNETINTENDETNNSSIELLNESSSPIKETVIDEQTTNEPPVNLRLRITPSSASSISLALNDSDNNNNTNEKSSLDNTMNGDDDQDAPEIINDDEDLIEKIEGVKNDQEGISFRVKLSGKSETQWMSAKVANRKYPQTVIAFWESHVEFT</sequence>
<dbReference type="GO" id="GO:0005634">
    <property type="term" value="C:nucleus"/>
    <property type="evidence" value="ECO:0007669"/>
    <property type="project" value="UniProtKB-SubCell"/>
</dbReference>
<dbReference type="GO" id="GO:0000792">
    <property type="term" value="C:heterochromatin"/>
    <property type="evidence" value="ECO:0007669"/>
    <property type="project" value="UniProtKB-ARBA"/>
</dbReference>
<feature type="compositionally biased region" description="Basic and acidic residues" evidence="3">
    <location>
        <begin position="73"/>
        <end position="92"/>
    </location>
</feature>
<evidence type="ECO:0000256" key="2">
    <source>
        <dbReference type="ARBA" id="ARBA00023242"/>
    </source>
</evidence>
<evidence type="ECO:0000256" key="3">
    <source>
        <dbReference type="SAM" id="MobiDB-lite"/>
    </source>
</evidence>
<organism evidence="5 8">
    <name type="scientific">Adineta steineri</name>
    <dbReference type="NCBI Taxonomy" id="433720"/>
    <lineage>
        <taxon>Eukaryota</taxon>
        <taxon>Metazoa</taxon>
        <taxon>Spiralia</taxon>
        <taxon>Gnathifera</taxon>
        <taxon>Rotifera</taxon>
        <taxon>Eurotatoria</taxon>
        <taxon>Bdelloidea</taxon>
        <taxon>Adinetida</taxon>
        <taxon>Adinetidae</taxon>
        <taxon>Adineta</taxon>
    </lineage>
</organism>
<dbReference type="InterPro" id="IPR023780">
    <property type="entry name" value="Chromo_domain"/>
</dbReference>
<comment type="caution">
    <text evidence="5">The sequence shown here is derived from an EMBL/GenBank/DDBJ whole genome shotgun (WGS) entry which is preliminary data.</text>
</comment>
<dbReference type="Proteomes" id="UP000663832">
    <property type="component" value="Unassembled WGS sequence"/>
</dbReference>
<proteinExistence type="predicted"/>
<feature type="region of interest" description="Disordered" evidence="3">
    <location>
        <begin position="73"/>
        <end position="214"/>
    </location>
</feature>
<dbReference type="CDD" id="cd00024">
    <property type="entry name" value="CD_CSD"/>
    <property type="match status" value="1"/>
</dbReference>
<dbReference type="PROSITE" id="PS50013">
    <property type="entry name" value="CHROMO_2"/>
    <property type="match status" value="1"/>
</dbReference>
<dbReference type="OrthoDB" id="433924at2759"/>
<feature type="domain" description="Chromo" evidence="4">
    <location>
        <begin position="26"/>
        <end position="84"/>
    </location>
</feature>
<dbReference type="InterPro" id="IPR016197">
    <property type="entry name" value="Chromo-like_dom_sf"/>
</dbReference>
<dbReference type="InterPro" id="IPR051219">
    <property type="entry name" value="Heterochromatin_chromo-domain"/>
</dbReference>
<comment type="subcellular location">
    <subcellularLocation>
        <location evidence="1">Nucleus</location>
    </subcellularLocation>
</comment>
<evidence type="ECO:0000313" key="7">
    <source>
        <dbReference type="Proteomes" id="UP000663832"/>
    </source>
</evidence>
<feature type="compositionally biased region" description="Basic residues" evidence="3">
    <location>
        <begin position="1"/>
        <end position="10"/>
    </location>
</feature>
<evidence type="ECO:0000256" key="1">
    <source>
        <dbReference type="ARBA" id="ARBA00004123"/>
    </source>
</evidence>
<feature type="compositionally biased region" description="Basic residues" evidence="3">
    <location>
        <begin position="93"/>
        <end position="107"/>
    </location>
</feature>
<feature type="region of interest" description="Disordered" evidence="3">
    <location>
        <begin position="245"/>
        <end position="275"/>
    </location>
</feature>
<feature type="region of interest" description="Disordered" evidence="3">
    <location>
        <begin position="1"/>
        <end position="27"/>
    </location>
</feature>
<dbReference type="EMBL" id="CAJNOI010002237">
    <property type="protein sequence ID" value="CAF1465334.1"/>
    <property type="molecule type" value="Genomic_DNA"/>
</dbReference>
<dbReference type="InterPro" id="IPR000953">
    <property type="entry name" value="Chromo/chromo_shadow_dom"/>
</dbReference>
<feature type="compositionally biased region" description="Basic and acidic residues" evidence="3">
    <location>
        <begin position="177"/>
        <end position="186"/>
    </location>
</feature>
<protein>
    <recommendedName>
        <fullName evidence="4">Chromo domain-containing protein</fullName>
    </recommendedName>
</protein>
<keyword evidence="7" id="KW-1185">Reference proteome</keyword>
<dbReference type="InterPro" id="IPR017984">
    <property type="entry name" value="Chromo_dom_subgr"/>
</dbReference>
<dbReference type="Gene3D" id="2.40.50.40">
    <property type="match status" value="2"/>
</dbReference>
<feature type="compositionally biased region" description="Low complexity" evidence="3">
    <location>
        <begin position="190"/>
        <end position="213"/>
    </location>
</feature>
<feature type="compositionally biased region" description="Polar residues" evidence="3">
    <location>
        <begin position="163"/>
        <end position="175"/>
    </location>
</feature>
<reference evidence="5" key="1">
    <citation type="submission" date="2021-02" db="EMBL/GenBank/DDBJ databases">
        <authorList>
            <person name="Nowell W R."/>
        </authorList>
    </citation>
    <scope>NUCLEOTIDE SEQUENCE</scope>
</reference>
<keyword evidence="2" id="KW-0539">Nucleus</keyword>
<dbReference type="SUPFAM" id="SSF54160">
    <property type="entry name" value="Chromo domain-like"/>
    <property type="match status" value="2"/>
</dbReference>
<dbReference type="PROSITE" id="PS00598">
    <property type="entry name" value="CHROMO_1"/>
    <property type="match status" value="1"/>
</dbReference>
<dbReference type="Pfam" id="PF01393">
    <property type="entry name" value="Chromo_shadow"/>
    <property type="match status" value="1"/>
</dbReference>